<gene>
    <name evidence="2" type="ORF">SAMN06296036_114182</name>
</gene>
<dbReference type="AlphaFoldDB" id="A0A1Y6C7K8"/>
<dbReference type="InterPro" id="IPR001087">
    <property type="entry name" value="GDSL"/>
</dbReference>
<reference evidence="3" key="1">
    <citation type="submission" date="2017-04" db="EMBL/GenBank/DDBJ databases">
        <authorList>
            <person name="Varghese N."/>
            <person name="Submissions S."/>
        </authorList>
    </citation>
    <scope>NUCLEOTIDE SEQUENCE [LARGE SCALE GENOMIC DNA]</scope>
    <source>
        <strain evidence="3">RKEM611</strain>
    </source>
</reference>
<dbReference type="SUPFAM" id="SSF52266">
    <property type="entry name" value="SGNH hydrolase"/>
    <property type="match status" value="1"/>
</dbReference>
<dbReference type="Proteomes" id="UP000192907">
    <property type="component" value="Unassembled WGS sequence"/>
</dbReference>
<dbReference type="InterPro" id="IPR036514">
    <property type="entry name" value="SGNH_hydro_sf"/>
</dbReference>
<dbReference type="STRING" id="1513793.SAMN06296036_114182"/>
<feature type="signal peptide" evidence="1">
    <location>
        <begin position="1"/>
        <end position="18"/>
    </location>
</feature>
<dbReference type="Gene3D" id="3.40.50.1110">
    <property type="entry name" value="SGNH hydrolase"/>
    <property type="match status" value="1"/>
</dbReference>
<keyword evidence="3" id="KW-1185">Reference proteome</keyword>
<evidence type="ECO:0000256" key="1">
    <source>
        <dbReference type="SAM" id="SignalP"/>
    </source>
</evidence>
<sequence length="367" mass="41415">MAKFLALFILIQSQISFAGRIAFLGDSISTGGAAHPYLALEPERFRKVFLGEVPIEPDRSYRKMISDLGYSYSDTQAPIRLRRSYREFQHPAFWFFDNLWTSFGAEFLDAEEYAWSYLLGRRLGYQSNEILIAARDGEKMSHGVRQVDRILDYTEGVLPEKLFIFFTGNDLCGPTIEHVTSSDDFESELRDLLRYLKVNGIPAPGGTTVYVMNPVGIIQIATSSKILSHRVPYQGKELSCKEIQTLDPAKVAQENSSSQLAQADFLDLVINSIANSPAGYCMTLFAIHKGDTQMQIALSNRIQDYRKSITKLVKEFSDMAGTDILFKQLTSTNDILFEGDEMANDCFHLALKGHHRIADSIFNELKK</sequence>
<keyword evidence="2" id="KW-0378">Hydrolase</keyword>
<keyword evidence="1" id="KW-0732">Signal</keyword>
<evidence type="ECO:0000313" key="2">
    <source>
        <dbReference type="EMBL" id="SMF48068.1"/>
    </source>
</evidence>
<dbReference type="RefSeq" id="WP_159455473.1">
    <property type="nucleotide sequence ID" value="NZ_FWZT01000014.1"/>
</dbReference>
<name>A0A1Y6C7K8_9BACT</name>
<organism evidence="2 3">
    <name type="scientific">Pseudobacteriovorax antillogorgiicola</name>
    <dbReference type="NCBI Taxonomy" id="1513793"/>
    <lineage>
        <taxon>Bacteria</taxon>
        <taxon>Pseudomonadati</taxon>
        <taxon>Bdellovibrionota</taxon>
        <taxon>Oligoflexia</taxon>
        <taxon>Oligoflexales</taxon>
        <taxon>Pseudobacteriovoracaceae</taxon>
        <taxon>Pseudobacteriovorax</taxon>
    </lineage>
</organism>
<accession>A0A1Y6C7K8</accession>
<dbReference type="EMBL" id="FWZT01000014">
    <property type="protein sequence ID" value="SMF48068.1"/>
    <property type="molecule type" value="Genomic_DNA"/>
</dbReference>
<protein>
    <submittedName>
        <fullName evidence="2">GDSL-like Lipase/Acylhydrolase</fullName>
    </submittedName>
</protein>
<dbReference type="GO" id="GO:0016788">
    <property type="term" value="F:hydrolase activity, acting on ester bonds"/>
    <property type="evidence" value="ECO:0007669"/>
    <property type="project" value="InterPro"/>
</dbReference>
<dbReference type="Pfam" id="PF00657">
    <property type="entry name" value="Lipase_GDSL"/>
    <property type="match status" value="1"/>
</dbReference>
<evidence type="ECO:0000313" key="3">
    <source>
        <dbReference type="Proteomes" id="UP000192907"/>
    </source>
</evidence>
<proteinExistence type="predicted"/>
<feature type="chain" id="PRO_5012531700" evidence="1">
    <location>
        <begin position="19"/>
        <end position="367"/>
    </location>
</feature>